<gene>
    <name evidence="2" type="ORF">ARMGADRAFT_1091056</name>
</gene>
<evidence type="ECO:0000256" key="1">
    <source>
        <dbReference type="SAM" id="MobiDB-lite"/>
    </source>
</evidence>
<feature type="compositionally biased region" description="Acidic residues" evidence="1">
    <location>
        <begin position="336"/>
        <end position="357"/>
    </location>
</feature>
<accession>A0A2H3CF32</accession>
<feature type="region of interest" description="Disordered" evidence="1">
    <location>
        <begin position="219"/>
        <end position="268"/>
    </location>
</feature>
<protein>
    <submittedName>
        <fullName evidence="2">Uncharacterized protein</fullName>
    </submittedName>
</protein>
<dbReference type="AlphaFoldDB" id="A0A2H3CF32"/>
<feature type="region of interest" description="Disordered" evidence="1">
    <location>
        <begin position="330"/>
        <end position="394"/>
    </location>
</feature>
<keyword evidence="3" id="KW-1185">Reference proteome</keyword>
<dbReference type="EMBL" id="KZ293726">
    <property type="protein sequence ID" value="PBK81665.1"/>
    <property type="molecule type" value="Genomic_DNA"/>
</dbReference>
<evidence type="ECO:0000313" key="2">
    <source>
        <dbReference type="EMBL" id="PBK81665.1"/>
    </source>
</evidence>
<reference evidence="3" key="1">
    <citation type="journal article" date="2017" name="Nat. Ecol. Evol.">
        <title>Genome expansion and lineage-specific genetic innovations in the forest pathogenic fungi Armillaria.</title>
        <authorList>
            <person name="Sipos G."/>
            <person name="Prasanna A.N."/>
            <person name="Walter M.C."/>
            <person name="O'Connor E."/>
            <person name="Balint B."/>
            <person name="Krizsan K."/>
            <person name="Kiss B."/>
            <person name="Hess J."/>
            <person name="Varga T."/>
            <person name="Slot J."/>
            <person name="Riley R."/>
            <person name="Boka B."/>
            <person name="Rigling D."/>
            <person name="Barry K."/>
            <person name="Lee J."/>
            <person name="Mihaltcheva S."/>
            <person name="LaButti K."/>
            <person name="Lipzen A."/>
            <person name="Waldron R."/>
            <person name="Moloney N.M."/>
            <person name="Sperisen C."/>
            <person name="Kredics L."/>
            <person name="Vagvoelgyi C."/>
            <person name="Patrignani A."/>
            <person name="Fitzpatrick D."/>
            <person name="Nagy I."/>
            <person name="Doyle S."/>
            <person name="Anderson J.B."/>
            <person name="Grigoriev I.V."/>
            <person name="Gueldener U."/>
            <person name="Muensterkoetter M."/>
            <person name="Nagy L.G."/>
        </authorList>
    </citation>
    <scope>NUCLEOTIDE SEQUENCE [LARGE SCALE GENOMIC DNA]</scope>
    <source>
        <strain evidence="3">Ar21-2</strain>
    </source>
</reference>
<feature type="compositionally biased region" description="Low complexity" evidence="1">
    <location>
        <begin position="380"/>
        <end position="394"/>
    </location>
</feature>
<dbReference type="InParanoid" id="A0A2H3CF32"/>
<proteinExistence type="predicted"/>
<dbReference type="OrthoDB" id="3060789at2759"/>
<name>A0A2H3CF32_ARMGA</name>
<feature type="region of interest" description="Disordered" evidence="1">
    <location>
        <begin position="157"/>
        <end position="184"/>
    </location>
</feature>
<sequence>MAEPTDPAELAKVQAQDAYNAAAATVDDLLDDFPNPTWDSTKMDTWLIDAVTHWSAGEKNWSPAGVVSKEWYKLEYSLIARVPDLPMDKVTFACSEFNELVERALDYNLDVVLLPVRQATSKCSKVTISPSQSRQDAAVTGSHVTTLTPLLVPSKTTIPVPPPLKPTTHLPQLEKTTAPRKEQSVQLAMAPQKKVMPMPITSQVVQPSFDALLRQAASTQPVDLPKTTPPPGSSETFQKDWTSPLHCQPGHQFKIGPPKGTTHSEAPTRASSRAFAVDAAAHPNVIRGPDPNLDFLQEGNVLVPSTDREPLFLPGTDDEDEQAQEDLVEAGRVDDEVAGTDGEDGDLQGQDEDDASSSDEATSPPPTNVARRLRQEPKISFASRSDFSKSSSTTICSFACLPC</sequence>
<evidence type="ECO:0000313" key="3">
    <source>
        <dbReference type="Proteomes" id="UP000217790"/>
    </source>
</evidence>
<dbReference type="Proteomes" id="UP000217790">
    <property type="component" value="Unassembled WGS sequence"/>
</dbReference>
<organism evidence="2 3">
    <name type="scientific">Armillaria gallica</name>
    <name type="common">Bulbous honey fungus</name>
    <name type="synonym">Armillaria bulbosa</name>
    <dbReference type="NCBI Taxonomy" id="47427"/>
    <lineage>
        <taxon>Eukaryota</taxon>
        <taxon>Fungi</taxon>
        <taxon>Dikarya</taxon>
        <taxon>Basidiomycota</taxon>
        <taxon>Agaricomycotina</taxon>
        <taxon>Agaricomycetes</taxon>
        <taxon>Agaricomycetidae</taxon>
        <taxon>Agaricales</taxon>
        <taxon>Marasmiineae</taxon>
        <taxon>Physalacriaceae</taxon>
        <taxon>Armillaria</taxon>
    </lineage>
</organism>